<evidence type="ECO:0000313" key="23">
    <source>
        <dbReference type="EMBL" id="PFX31053.1"/>
    </source>
</evidence>
<dbReference type="Gene3D" id="2.60.40.10">
    <property type="entry name" value="Immunoglobulins"/>
    <property type="match status" value="2"/>
</dbReference>
<reference evidence="24" key="1">
    <citation type="journal article" date="2017" name="bioRxiv">
        <title>Comparative analysis of the genomes of Stylophora pistillata and Acropora digitifera provides evidence for extensive differences between species of corals.</title>
        <authorList>
            <person name="Voolstra C.R."/>
            <person name="Li Y."/>
            <person name="Liew Y.J."/>
            <person name="Baumgarten S."/>
            <person name="Zoccola D."/>
            <person name="Flot J.-F."/>
            <person name="Tambutte S."/>
            <person name="Allemand D."/>
            <person name="Aranda M."/>
        </authorList>
    </citation>
    <scope>NUCLEOTIDE SEQUENCE [LARGE SCALE GENOMIC DNA]</scope>
</reference>
<keyword evidence="8" id="KW-0677">Repeat</keyword>
<dbReference type="InterPro" id="IPR052615">
    <property type="entry name" value="FGFRL"/>
</dbReference>
<keyword evidence="10" id="KW-0418">Kinase</keyword>
<gene>
    <name evidence="23" type="primary">fgfr2</name>
    <name evidence="23" type="ORF">AWC38_SpisGene4145</name>
</gene>
<feature type="domain" description="Ig-like" evidence="22">
    <location>
        <begin position="13"/>
        <end position="107"/>
    </location>
</feature>
<dbReference type="PROSITE" id="PS50104">
    <property type="entry name" value="TIR"/>
    <property type="match status" value="1"/>
</dbReference>
<proteinExistence type="inferred from homology"/>
<dbReference type="Pfam" id="PF13676">
    <property type="entry name" value="TIR_2"/>
    <property type="match status" value="1"/>
</dbReference>
<keyword evidence="16" id="KW-0829">Tyrosine-protein kinase</keyword>
<evidence type="ECO:0000256" key="12">
    <source>
        <dbReference type="ARBA" id="ARBA00022840"/>
    </source>
</evidence>
<dbReference type="GO" id="GO:0016020">
    <property type="term" value="C:membrane"/>
    <property type="evidence" value="ECO:0007669"/>
    <property type="project" value="UniProtKB-SubCell"/>
</dbReference>
<evidence type="ECO:0000256" key="3">
    <source>
        <dbReference type="ARBA" id="ARBA00011902"/>
    </source>
</evidence>
<dbReference type="EC" id="2.7.10.1" evidence="3"/>
<evidence type="ECO:0000256" key="2">
    <source>
        <dbReference type="ARBA" id="ARBA00009752"/>
    </source>
</evidence>
<dbReference type="Gene3D" id="3.40.50.10140">
    <property type="entry name" value="Toll/interleukin-1 receptor homology (TIR) domain"/>
    <property type="match status" value="1"/>
</dbReference>
<dbReference type="PROSITE" id="PS50835">
    <property type="entry name" value="IG_LIKE"/>
    <property type="match status" value="2"/>
</dbReference>
<evidence type="ECO:0000256" key="13">
    <source>
        <dbReference type="ARBA" id="ARBA00022989"/>
    </source>
</evidence>
<dbReference type="PANTHER" id="PTHR19890:SF10">
    <property type="entry name" value="FIBROBLAST GROWTH FACTOR RECEPTOR-LIKE 1"/>
    <property type="match status" value="1"/>
</dbReference>
<dbReference type="FunFam" id="2.60.40.10:FF:000016">
    <property type="entry name" value="Fibroblast growth factor receptor"/>
    <property type="match status" value="1"/>
</dbReference>
<organism evidence="23 24">
    <name type="scientific">Stylophora pistillata</name>
    <name type="common">Smooth cauliflower coral</name>
    <dbReference type="NCBI Taxonomy" id="50429"/>
    <lineage>
        <taxon>Eukaryota</taxon>
        <taxon>Metazoa</taxon>
        <taxon>Cnidaria</taxon>
        <taxon>Anthozoa</taxon>
        <taxon>Hexacorallia</taxon>
        <taxon>Scleractinia</taxon>
        <taxon>Astrocoeniina</taxon>
        <taxon>Pocilloporidae</taxon>
        <taxon>Stylophora</taxon>
    </lineage>
</organism>
<feature type="domain" description="TIR" evidence="21">
    <location>
        <begin position="279"/>
        <end position="413"/>
    </location>
</feature>
<evidence type="ECO:0000256" key="6">
    <source>
        <dbReference type="ARBA" id="ARBA00022692"/>
    </source>
</evidence>
<comment type="caution">
    <text evidence="23">The sequence shown here is derived from an EMBL/GenBank/DDBJ whole genome shotgun (WGS) entry which is preliminary data.</text>
</comment>
<name>A0A2B4SPP4_STYPI</name>
<dbReference type="InterPro" id="IPR007110">
    <property type="entry name" value="Ig-like_dom"/>
</dbReference>
<keyword evidence="14" id="KW-0520">NAD</keyword>
<evidence type="ECO:0000256" key="9">
    <source>
        <dbReference type="ARBA" id="ARBA00022741"/>
    </source>
</evidence>
<dbReference type="InterPro" id="IPR013783">
    <property type="entry name" value="Ig-like_fold"/>
</dbReference>
<evidence type="ECO:0000259" key="21">
    <source>
        <dbReference type="PROSITE" id="PS50104"/>
    </source>
</evidence>
<dbReference type="InterPro" id="IPR013106">
    <property type="entry name" value="Ig_V-set"/>
</dbReference>
<feature type="domain" description="Ig-like" evidence="22">
    <location>
        <begin position="116"/>
        <end position="233"/>
    </location>
</feature>
<comment type="subcellular location">
    <subcellularLocation>
        <location evidence="1">Membrane</location>
        <topology evidence="1">Single-pass membrane protein</topology>
    </subcellularLocation>
</comment>
<dbReference type="SMART" id="SM00406">
    <property type="entry name" value="IGv"/>
    <property type="match status" value="2"/>
</dbReference>
<dbReference type="SUPFAM" id="SSF48726">
    <property type="entry name" value="Immunoglobulin"/>
    <property type="match status" value="2"/>
</dbReference>
<accession>A0A2B4SPP4</accession>
<dbReference type="SMART" id="SM00408">
    <property type="entry name" value="IGc2"/>
    <property type="match status" value="2"/>
</dbReference>
<keyword evidence="20" id="KW-0393">Immunoglobulin domain</keyword>
<dbReference type="GO" id="GO:0004714">
    <property type="term" value="F:transmembrane receptor protein tyrosine kinase activity"/>
    <property type="evidence" value="ECO:0007669"/>
    <property type="project" value="UniProtKB-EC"/>
</dbReference>
<evidence type="ECO:0000256" key="10">
    <source>
        <dbReference type="ARBA" id="ARBA00022777"/>
    </source>
</evidence>
<dbReference type="EMBL" id="LSMT01000041">
    <property type="protein sequence ID" value="PFX31053.1"/>
    <property type="molecule type" value="Genomic_DNA"/>
</dbReference>
<keyword evidence="4" id="KW-0597">Phosphoprotein</keyword>
<keyword evidence="7" id="KW-0732">Signal</keyword>
<keyword evidence="9" id="KW-0547">Nucleotide-binding</keyword>
<evidence type="ECO:0000256" key="7">
    <source>
        <dbReference type="ARBA" id="ARBA00022729"/>
    </source>
</evidence>
<dbReference type="InterPro" id="IPR013098">
    <property type="entry name" value="Ig_I-set"/>
</dbReference>
<dbReference type="PANTHER" id="PTHR19890">
    <property type="entry name" value="FIBROBLAST GROWTH FACTOR RECEPTOR"/>
    <property type="match status" value="1"/>
</dbReference>
<dbReference type="PRINTS" id="PR01537">
    <property type="entry name" value="INTRLKN1R1F"/>
</dbReference>
<keyword evidence="11" id="KW-0378">Hydrolase</keyword>
<keyword evidence="6" id="KW-0812">Transmembrane</keyword>
<keyword evidence="15" id="KW-0472">Membrane</keyword>
<evidence type="ECO:0000256" key="5">
    <source>
        <dbReference type="ARBA" id="ARBA00022679"/>
    </source>
</evidence>
<keyword evidence="12" id="KW-0067">ATP-binding</keyword>
<dbReference type="Proteomes" id="UP000225706">
    <property type="component" value="Unassembled WGS sequence"/>
</dbReference>
<dbReference type="GO" id="GO:0007165">
    <property type="term" value="P:signal transduction"/>
    <property type="evidence" value="ECO:0007669"/>
    <property type="project" value="InterPro"/>
</dbReference>
<evidence type="ECO:0000256" key="20">
    <source>
        <dbReference type="ARBA" id="ARBA00023319"/>
    </source>
</evidence>
<keyword evidence="5" id="KW-0808">Transferase</keyword>
<dbReference type="InterPro" id="IPR003598">
    <property type="entry name" value="Ig_sub2"/>
</dbReference>
<dbReference type="GO" id="GO:0005524">
    <property type="term" value="F:ATP binding"/>
    <property type="evidence" value="ECO:0007669"/>
    <property type="project" value="UniProtKB-KW"/>
</dbReference>
<dbReference type="SMART" id="SM00255">
    <property type="entry name" value="TIR"/>
    <property type="match status" value="1"/>
</dbReference>
<evidence type="ECO:0000256" key="4">
    <source>
        <dbReference type="ARBA" id="ARBA00022553"/>
    </source>
</evidence>
<dbReference type="AlphaFoldDB" id="A0A2B4SPP4"/>
<evidence type="ECO:0000256" key="14">
    <source>
        <dbReference type="ARBA" id="ARBA00023027"/>
    </source>
</evidence>
<protein>
    <recommendedName>
        <fullName evidence="3">receptor protein-tyrosine kinase</fullName>
        <ecNumber evidence="3">2.7.10.1</ecNumber>
    </recommendedName>
</protein>
<evidence type="ECO:0000256" key="8">
    <source>
        <dbReference type="ARBA" id="ARBA00022737"/>
    </source>
</evidence>
<keyword evidence="18 23" id="KW-0675">Receptor</keyword>
<evidence type="ECO:0000256" key="18">
    <source>
        <dbReference type="ARBA" id="ARBA00023170"/>
    </source>
</evidence>
<evidence type="ECO:0000256" key="19">
    <source>
        <dbReference type="ARBA" id="ARBA00023180"/>
    </source>
</evidence>
<keyword evidence="17" id="KW-1015">Disulfide bond</keyword>
<comment type="similarity">
    <text evidence="2">Belongs to the interleukin-1 receptor family.</text>
</comment>
<dbReference type="SMART" id="SM00409">
    <property type="entry name" value="IG"/>
    <property type="match status" value="2"/>
</dbReference>
<dbReference type="SUPFAM" id="SSF52200">
    <property type="entry name" value="Toll/Interleukin receptor TIR domain"/>
    <property type="match status" value="1"/>
</dbReference>
<dbReference type="InterPro" id="IPR036179">
    <property type="entry name" value="Ig-like_dom_sf"/>
</dbReference>
<evidence type="ECO:0000256" key="15">
    <source>
        <dbReference type="ARBA" id="ARBA00023136"/>
    </source>
</evidence>
<dbReference type="Pfam" id="PF07679">
    <property type="entry name" value="I-set"/>
    <property type="match status" value="1"/>
</dbReference>
<keyword evidence="13" id="KW-1133">Transmembrane helix</keyword>
<dbReference type="InterPro" id="IPR035897">
    <property type="entry name" value="Toll_tir_struct_dom_sf"/>
</dbReference>
<evidence type="ECO:0000256" key="1">
    <source>
        <dbReference type="ARBA" id="ARBA00004167"/>
    </source>
</evidence>
<dbReference type="Pfam" id="PF13927">
    <property type="entry name" value="Ig_3"/>
    <property type="match status" value="1"/>
</dbReference>
<evidence type="ECO:0000256" key="11">
    <source>
        <dbReference type="ARBA" id="ARBA00022801"/>
    </source>
</evidence>
<dbReference type="InterPro" id="IPR000157">
    <property type="entry name" value="TIR_dom"/>
</dbReference>
<evidence type="ECO:0000313" key="24">
    <source>
        <dbReference type="Proteomes" id="UP000225706"/>
    </source>
</evidence>
<evidence type="ECO:0000256" key="16">
    <source>
        <dbReference type="ARBA" id="ARBA00023137"/>
    </source>
</evidence>
<keyword evidence="19" id="KW-0325">Glycoprotein</keyword>
<dbReference type="FunFam" id="2.60.40.10:FF:000020">
    <property type="entry name" value="Fibroblast growth factor receptor"/>
    <property type="match status" value="1"/>
</dbReference>
<dbReference type="GO" id="GO:0016787">
    <property type="term" value="F:hydrolase activity"/>
    <property type="evidence" value="ECO:0007669"/>
    <property type="project" value="UniProtKB-KW"/>
</dbReference>
<dbReference type="OrthoDB" id="6244905at2759"/>
<dbReference type="InterPro" id="IPR003599">
    <property type="entry name" value="Ig_sub"/>
</dbReference>
<keyword evidence="24" id="KW-1185">Reference proteome</keyword>
<sequence length="424" mass="48488">MSVCVGVAEVVAPEFTVKQNKLRRNLLAVPVGNSVKLDCSADGNPRPAVKWYKDRKLFKERKGDRKLYLSQWTTVLVLKDLIPSDTGTYMCNVSNSYGWINHTYLVDVHERARAEPVLLPMENVTVYRGENASLTCKALSDSKPHFQWLRWFPMHSNASTNSSTNGSIGRPHYEIVDKDETDQHVISSSPSGKKFEFHGVKLTLVNVTKKDEGKYTCIVGNAFGYAVEHAYIIIEQSATHSCNLHGSKCSFTTEEYYNGSTLSPETEHISYLTGYELEFEYDALVIFSSRDSDWVNKTLIPTLEKKHGFKCCVHYRDFVLGVPYRENMVNSVYKSRKTIAVVSKNFFISNYCGSEMEYALHRLMERRDDSVVVIKLDDVERAKLPKELQKRSYIDYPNNAEKNHWERKLVNCLTIPNYPLPIST</sequence>
<evidence type="ECO:0000259" key="22">
    <source>
        <dbReference type="PROSITE" id="PS50835"/>
    </source>
</evidence>
<evidence type="ECO:0000256" key="17">
    <source>
        <dbReference type="ARBA" id="ARBA00023157"/>
    </source>
</evidence>